<feature type="region of interest" description="Disordered" evidence="2">
    <location>
        <begin position="544"/>
        <end position="571"/>
    </location>
</feature>
<sequence length="616" mass="70015">MLVQVYVVGIIFGSTKKELCDAFEKMMPQKFQMNSMGELTFFLGLQVKQKQDGIFISQDKYVAEILKKYSFLEVKNASTPIETQKPLLKDEDGEEVDVHMYRLMISSLMCLTSSRHDIMFAVISVRMIMKATVKAETVNGEGQLQALVDGKKVIITESTIRRDLQLEDAKGVDCLPNVAIFEQLTFMEQEKNKKPRRKDTELPHTSVPISVSYKVVNEEMDDSLERAAPTATSLDAEQGRGVNTPQSGKDSLKLSELMELCTKLQQRVLDLETIKTTQAMQIESLKIRVKKLEKRRRSRTHGLKRLYKFSLSARVESSKDKDIFGVNDSYGDEVIVEDAEMLFDVAGDLKSKDVFVSQEVPLKEVSATIDVDEVNFVSTETTTTATTNDITLAKALIEIKSAKPKTTATSTRPKAKGLVIHEQKHAPTSTVSSQQPSQVKDKGKGKLVEQEPVKKLSKKDQLKLNEELAFKQQAKEEEEERIAREKAQKIKEVNIAWDDKRRNFFVAKRAVEKRNRPPTGAPQRTIMNNYLKNMDKWKLKKITKEGSSKRVGDEMEQERSKKKKVEEDKESEELKKCLKIIPDDGDDVTIDAMPLSFKSPTIVDYKIYKEGKKNYF</sequence>
<proteinExistence type="predicted"/>
<keyword evidence="4" id="KW-0808">Transferase</keyword>
<dbReference type="InterPro" id="IPR038077">
    <property type="entry name" value="Troponin_sf"/>
</dbReference>
<feature type="compositionally biased region" description="Polar residues" evidence="2">
    <location>
        <begin position="230"/>
        <end position="249"/>
    </location>
</feature>
<comment type="caution">
    <text evidence="4">The sequence shown here is derived from an EMBL/GenBank/DDBJ whole genome shotgun (WGS) entry which is preliminary data.</text>
</comment>
<dbReference type="GO" id="GO:0003964">
    <property type="term" value="F:RNA-directed DNA polymerase activity"/>
    <property type="evidence" value="ECO:0007669"/>
    <property type="project" value="UniProtKB-KW"/>
</dbReference>
<reference evidence="4" key="1">
    <citation type="journal article" date="2019" name="Sci. Rep.">
        <title>Draft genome of Tanacetum cinerariifolium, the natural source of mosquito coil.</title>
        <authorList>
            <person name="Yamashiro T."/>
            <person name="Shiraishi A."/>
            <person name="Satake H."/>
            <person name="Nakayama K."/>
        </authorList>
    </citation>
    <scope>NUCLEOTIDE SEQUENCE</scope>
</reference>
<dbReference type="EMBL" id="BKCJ010007364">
    <property type="protein sequence ID" value="GEU76885.1"/>
    <property type="molecule type" value="Genomic_DNA"/>
</dbReference>
<protein>
    <submittedName>
        <fullName evidence="4">Ribonuclease H-like domain, reverse transcriptase, RNA-dependent DNA polymerase</fullName>
    </submittedName>
</protein>
<feature type="region of interest" description="Disordered" evidence="2">
    <location>
        <begin position="424"/>
        <end position="448"/>
    </location>
</feature>
<gene>
    <name evidence="4" type="ORF">Tci_048863</name>
</gene>
<dbReference type="SUPFAM" id="SSF90250">
    <property type="entry name" value="Troponin coil-coiled subunits"/>
    <property type="match status" value="1"/>
</dbReference>
<dbReference type="InterPro" id="IPR013103">
    <property type="entry name" value="RVT_2"/>
</dbReference>
<evidence type="ECO:0000256" key="2">
    <source>
        <dbReference type="SAM" id="MobiDB-lite"/>
    </source>
</evidence>
<feature type="domain" description="Reverse transcriptase Ty1/copia-type" evidence="3">
    <location>
        <begin position="1"/>
        <end position="82"/>
    </location>
</feature>
<evidence type="ECO:0000313" key="4">
    <source>
        <dbReference type="EMBL" id="GEU76885.1"/>
    </source>
</evidence>
<evidence type="ECO:0000256" key="1">
    <source>
        <dbReference type="SAM" id="Coils"/>
    </source>
</evidence>
<name>A0A6L2MWY6_TANCI</name>
<keyword evidence="4" id="KW-0548">Nucleotidyltransferase</keyword>
<feature type="region of interest" description="Disordered" evidence="2">
    <location>
        <begin position="224"/>
        <end position="249"/>
    </location>
</feature>
<organism evidence="4">
    <name type="scientific">Tanacetum cinerariifolium</name>
    <name type="common">Dalmatian daisy</name>
    <name type="synonym">Chrysanthemum cinerariifolium</name>
    <dbReference type="NCBI Taxonomy" id="118510"/>
    <lineage>
        <taxon>Eukaryota</taxon>
        <taxon>Viridiplantae</taxon>
        <taxon>Streptophyta</taxon>
        <taxon>Embryophyta</taxon>
        <taxon>Tracheophyta</taxon>
        <taxon>Spermatophyta</taxon>
        <taxon>Magnoliopsida</taxon>
        <taxon>eudicotyledons</taxon>
        <taxon>Gunneridae</taxon>
        <taxon>Pentapetalae</taxon>
        <taxon>asterids</taxon>
        <taxon>campanulids</taxon>
        <taxon>Asterales</taxon>
        <taxon>Asteraceae</taxon>
        <taxon>Asteroideae</taxon>
        <taxon>Anthemideae</taxon>
        <taxon>Anthemidinae</taxon>
        <taxon>Tanacetum</taxon>
    </lineage>
</organism>
<feature type="compositionally biased region" description="Low complexity" evidence="2">
    <location>
        <begin position="427"/>
        <end position="438"/>
    </location>
</feature>
<dbReference type="Pfam" id="PF07727">
    <property type="entry name" value="RVT_2"/>
    <property type="match status" value="1"/>
</dbReference>
<dbReference type="AlphaFoldDB" id="A0A6L2MWY6"/>
<feature type="compositionally biased region" description="Basic and acidic residues" evidence="2">
    <location>
        <begin position="439"/>
        <end position="448"/>
    </location>
</feature>
<accession>A0A6L2MWY6</accession>
<keyword evidence="4" id="KW-0695">RNA-directed DNA polymerase</keyword>
<evidence type="ECO:0000259" key="3">
    <source>
        <dbReference type="Pfam" id="PF07727"/>
    </source>
</evidence>
<feature type="coiled-coil region" evidence="1">
    <location>
        <begin position="461"/>
        <end position="488"/>
    </location>
</feature>
<keyword evidence="1" id="KW-0175">Coiled coil</keyword>